<dbReference type="InterPro" id="IPR029056">
    <property type="entry name" value="Ribokinase-like"/>
</dbReference>
<dbReference type="Proteomes" id="UP000189674">
    <property type="component" value="Chromosome"/>
</dbReference>
<evidence type="ECO:0000313" key="5">
    <source>
        <dbReference type="Proteomes" id="UP000189674"/>
    </source>
</evidence>
<dbReference type="Gene3D" id="3.40.1190.20">
    <property type="match status" value="1"/>
</dbReference>
<dbReference type="RefSeq" id="WP_146661285.1">
    <property type="nucleotide sequence ID" value="NZ_CP019791.1"/>
</dbReference>
<dbReference type="PROSITE" id="PS00584">
    <property type="entry name" value="PFKB_KINASES_2"/>
    <property type="match status" value="1"/>
</dbReference>
<keyword evidence="5" id="KW-1185">Reference proteome</keyword>
<evidence type="ECO:0000259" key="3">
    <source>
        <dbReference type="Pfam" id="PF00294"/>
    </source>
</evidence>
<dbReference type="AlphaFoldDB" id="A0A1U9NLI6"/>
<dbReference type="InterPro" id="IPR002173">
    <property type="entry name" value="Carboh/pur_kinase_PfkB_CS"/>
</dbReference>
<reference evidence="5" key="1">
    <citation type="submission" date="2017-02" db="EMBL/GenBank/DDBJ databases">
        <title>Comparative genomics and description of representatives of a novel lineage of planctomycetes thriving in anoxic sediments.</title>
        <authorList>
            <person name="Spring S."/>
            <person name="Bunk B."/>
            <person name="Sproer C."/>
        </authorList>
    </citation>
    <scope>NUCLEOTIDE SEQUENCE [LARGE SCALE GENOMIC DNA]</scope>
    <source>
        <strain evidence="5">ST-NAGAB-D1</strain>
    </source>
</reference>
<evidence type="ECO:0000256" key="1">
    <source>
        <dbReference type="ARBA" id="ARBA00022679"/>
    </source>
</evidence>
<dbReference type="PANTHER" id="PTHR10584">
    <property type="entry name" value="SUGAR KINASE"/>
    <property type="match status" value="1"/>
</dbReference>
<organism evidence="4 5">
    <name type="scientific">Anaerohalosphaera lusitana</name>
    <dbReference type="NCBI Taxonomy" id="1936003"/>
    <lineage>
        <taxon>Bacteria</taxon>
        <taxon>Pseudomonadati</taxon>
        <taxon>Planctomycetota</taxon>
        <taxon>Phycisphaerae</taxon>
        <taxon>Sedimentisphaerales</taxon>
        <taxon>Anaerohalosphaeraceae</taxon>
        <taxon>Anaerohalosphaera</taxon>
    </lineage>
</organism>
<keyword evidence="1 4" id="KW-0808">Transferase</keyword>
<dbReference type="OrthoDB" id="9813569at2"/>
<dbReference type="SUPFAM" id="SSF53613">
    <property type="entry name" value="Ribokinase-like"/>
    <property type="match status" value="1"/>
</dbReference>
<evidence type="ECO:0000256" key="2">
    <source>
        <dbReference type="ARBA" id="ARBA00022777"/>
    </source>
</evidence>
<accession>A0A1U9NLI6</accession>
<gene>
    <name evidence="4" type="primary">ydjH_1</name>
    <name evidence="4" type="ORF">STSP2_01516</name>
</gene>
<evidence type="ECO:0000313" key="4">
    <source>
        <dbReference type="EMBL" id="AQT68356.1"/>
    </source>
</evidence>
<dbReference type="Pfam" id="PF00294">
    <property type="entry name" value="PfkB"/>
    <property type="match status" value="1"/>
</dbReference>
<feature type="domain" description="Carbohydrate kinase PfkB" evidence="3">
    <location>
        <begin position="40"/>
        <end position="273"/>
    </location>
</feature>
<dbReference type="InterPro" id="IPR011611">
    <property type="entry name" value="PfkB_dom"/>
</dbReference>
<protein>
    <submittedName>
        <fullName evidence="4">Putative sugar kinase YdjH</fullName>
        <ecNumber evidence="4">2.7.1.-</ecNumber>
    </submittedName>
</protein>
<dbReference type="GO" id="GO:0016301">
    <property type="term" value="F:kinase activity"/>
    <property type="evidence" value="ECO:0007669"/>
    <property type="project" value="UniProtKB-KW"/>
</dbReference>
<sequence>MSLLVTGSIGIDTVTTPFGVSEGCIGGSAVYFSMAASYFAPVRFLGVIGDDCPFDLRDAFRDKTVDLTGLETRPGSKTFRWKGSYHGDMNEANTEDVKLNVLGERPPLFPDTYRDTKYVFLANTAPSLQMELLENIDHPQFVAADTMNLWIENEREDLLELLDKIDMLILNEGEARLLTGQKNLVTAAQDILKMGPRVSIIKKGEHGSLMVDSNGDCFMLPAYPTTVVIDPTGAGDAFAGALMGYLAKIGKIDVMSIRNAMVYGTVAASFAIGDFSIHGIKAVELSRIEDRFDFLRKVTQF</sequence>
<keyword evidence="2 4" id="KW-0418">Kinase</keyword>
<name>A0A1U9NLI6_9BACT</name>
<dbReference type="KEGG" id="alus:STSP2_01516"/>
<dbReference type="GO" id="GO:0005829">
    <property type="term" value="C:cytosol"/>
    <property type="evidence" value="ECO:0007669"/>
    <property type="project" value="TreeGrafter"/>
</dbReference>
<dbReference type="EMBL" id="CP019791">
    <property type="protein sequence ID" value="AQT68356.1"/>
    <property type="molecule type" value="Genomic_DNA"/>
</dbReference>
<proteinExistence type="predicted"/>
<dbReference type="STRING" id="1936003.STSP2_01516"/>
<dbReference type="EC" id="2.7.1.-" evidence="4"/>
<dbReference type="PANTHER" id="PTHR10584:SF166">
    <property type="entry name" value="RIBOKINASE"/>
    <property type="match status" value="1"/>
</dbReference>